<gene>
    <name evidence="1" type="ORF">MRB53_007500</name>
</gene>
<proteinExistence type="predicted"/>
<sequence length="205" mass="23501">MNPRLARILEKVAVQKELIVVLANSNVEEMLEIWLGSIQRVGLPNYLVVALDNETENFCNQRKFMRTDETLMKELIPLGGLNPFDHLFRDSDVESMTDGHNMTVYGSTFTAAKFIGSKQYSIFFPSNPGYYGLHASRRTMDYYLFMNSKVLLKTVRKDADLSKFIPVIIHVNYHPDKLPKLKAIVEYFVDGNQDALDPFPDGSKW</sequence>
<dbReference type="Proteomes" id="UP001234297">
    <property type="component" value="Chromosome 2"/>
</dbReference>
<comment type="caution">
    <text evidence="1">The sequence shown here is derived from an EMBL/GenBank/DDBJ whole genome shotgun (WGS) entry which is preliminary data.</text>
</comment>
<organism evidence="1 2">
    <name type="scientific">Persea americana</name>
    <name type="common">Avocado</name>
    <dbReference type="NCBI Taxonomy" id="3435"/>
    <lineage>
        <taxon>Eukaryota</taxon>
        <taxon>Viridiplantae</taxon>
        <taxon>Streptophyta</taxon>
        <taxon>Embryophyta</taxon>
        <taxon>Tracheophyta</taxon>
        <taxon>Spermatophyta</taxon>
        <taxon>Magnoliopsida</taxon>
        <taxon>Magnoliidae</taxon>
        <taxon>Laurales</taxon>
        <taxon>Lauraceae</taxon>
        <taxon>Persea</taxon>
    </lineage>
</organism>
<evidence type="ECO:0000313" key="1">
    <source>
        <dbReference type="EMBL" id="KAJ8645752.1"/>
    </source>
</evidence>
<dbReference type="EMBL" id="CM056810">
    <property type="protein sequence ID" value="KAJ8645752.1"/>
    <property type="molecule type" value="Genomic_DNA"/>
</dbReference>
<name>A0ACC2MKQ9_PERAE</name>
<accession>A0ACC2MKQ9</accession>
<keyword evidence="2" id="KW-1185">Reference proteome</keyword>
<reference evidence="1 2" key="1">
    <citation type="journal article" date="2022" name="Hortic Res">
        <title>A haplotype resolved chromosomal level avocado genome allows analysis of novel avocado genes.</title>
        <authorList>
            <person name="Nath O."/>
            <person name="Fletcher S.J."/>
            <person name="Hayward A."/>
            <person name="Shaw L.M."/>
            <person name="Masouleh A.K."/>
            <person name="Furtado A."/>
            <person name="Henry R.J."/>
            <person name="Mitter N."/>
        </authorList>
    </citation>
    <scope>NUCLEOTIDE SEQUENCE [LARGE SCALE GENOMIC DNA]</scope>
    <source>
        <strain evidence="2">cv. Hass</strain>
    </source>
</reference>
<protein>
    <submittedName>
        <fullName evidence="1">Uncharacterized protein</fullName>
    </submittedName>
</protein>
<evidence type="ECO:0000313" key="2">
    <source>
        <dbReference type="Proteomes" id="UP001234297"/>
    </source>
</evidence>